<protein>
    <submittedName>
        <fullName evidence="2">Phage holin family protein</fullName>
    </submittedName>
</protein>
<dbReference type="InterPro" id="IPR009937">
    <property type="entry name" value="Phage_holin_3_6"/>
</dbReference>
<keyword evidence="1" id="KW-0812">Transmembrane</keyword>
<evidence type="ECO:0000256" key="1">
    <source>
        <dbReference type="SAM" id="Phobius"/>
    </source>
</evidence>
<organism evidence="2 3">
    <name type="scientific">Nocardioides acrostichi</name>
    <dbReference type="NCBI Taxonomy" id="2784339"/>
    <lineage>
        <taxon>Bacteria</taxon>
        <taxon>Bacillati</taxon>
        <taxon>Actinomycetota</taxon>
        <taxon>Actinomycetes</taxon>
        <taxon>Propionibacteriales</taxon>
        <taxon>Nocardioidaceae</taxon>
        <taxon>Nocardioides</taxon>
    </lineage>
</organism>
<dbReference type="AlphaFoldDB" id="A0A930V3C0"/>
<gene>
    <name evidence="2" type="ORF">ISG29_16175</name>
</gene>
<evidence type="ECO:0000313" key="2">
    <source>
        <dbReference type="EMBL" id="MBF4163229.1"/>
    </source>
</evidence>
<dbReference type="Pfam" id="PF07332">
    <property type="entry name" value="Phage_holin_3_6"/>
    <property type="match status" value="1"/>
</dbReference>
<keyword evidence="1" id="KW-0472">Membrane</keyword>
<comment type="caution">
    <text evidence="2">The sequence shown here is derived from an EMBL/GenBank/DDBJ whole genome shotgun (WGS) entry which is preliminary data.</text>
</comment>
<keyword evidence="1" id="KW-1133">Transmembrane helix</keyword>
<sequence length="134" mass="14314">MALEPVKDDDPTIGRLVLQAQEDISLLVRKEIELAKSELKITAKFGVLGVVFFAVAGFLALLAIIALTVALGFLIDRIPHIGPDGAFGIVTLLYLLTAGLLGLIGYKKFMAKVGPPEATIRQGKEIPKAFKGSK</sequence>
<dbReference type="RefSeq" id="WP_194504489.1">
    <property type="nucleotide sequence ID" value="NZ_JADIVZ010000010.1"/>
</dbReference>
<name>A0A930V3C0_9ACTN</name>
<keyword evidence="3" id="KW-1185">Reference proteome</keyword>
<reference evidence="2" key="1">
    <citation type="submission" date="2020-11" db="EMBL/GenBank/DDBJ databases">
        <title>Nocardioides sp. CBS4Y-1, whole genome shotgun sequence.</title>
        <authorList>
            <person name="Tuo L."/>
        </authorList>
    </citation>
    <scope>NUCLEOTIDE SEQUENCE</scope>
    <source>
        <strain evidence="2">CBS4Y-1</strain>
    </source>
</reference>
<dbReference type="Proteomes" id="UP000656804">
    <property type="component" value="Unassembled WGS sequence"/>
</dbReference>
<dbReference type="EMBL" id="JADIVZ010000010">
    <property type="protein sequence ID" value="MBF4163229.1"/>
    <property type="molecule type" value="Genomic_DNA"/>
</dbReference>
<feature type="transmembrane region" description="Helical" evidence="1">
    <location>
        <begin position="86"/>
        <end position="106"/>
    </location>
</feature>
<feature type="transmembrane region" description="Helical" evidence="1">
    <location>
        <begin position="45"/>
        <end position="74"/>
    </location>
</feature>
<evidence type="ECO:0000313" key="3">
    <source>
        <dbReference type="Proteomes" id="UP000656804"/>
    </source>
</evidence>
<proteinExistence type="predicted"/>
<accession>A0A930V3C0</accession>